<evidence type="ECO:0000256" key="2">
    <source>
        <dbReference type="ARBA" id="ARBA00023002"/>
    </source>
</evidence>
<evidence type="ECO:0000259" key="4">
    <source>
        <dbReference type="Pfam" id="PF22725"/>
    </source>
</evidence>
<dbReference type="GO" id="GO:0016491">
    <property type="term" value="F:oxidoreductase activity"/>
    <property type="evidence" value="ECO:0007669"/>
    <property type="project" value="UniProtKB-KW"/>
</dbReference>
<gene>
    <name evidence="5" type="ORF">DVS28_a3502</name>
</gene>
<dbReference type="InterPro" id="IPR000683">
    <property type="entry name" value="Gfo/Idh/MocA-like_OxRdtase_N"/>
</dbReference>
<dbReference type="SUPFAM" id="SSF51735">
    <property type="entry name" value="NAD(P)-binding Rossmann-fold domains"/>
    <property type="match status" value="1"/>
</dbReference>
<keyword evidence="6" id="KW-1185">Reference proteome</keyword>
<feature type="domain" description="GFO/IDH/MocA-like oxidoreductase" evidence="4">
    <location>
        <begin position="157"/>
        <end position="271"/>
    </location>
</feature>
<dbReference type="Gene3D" id="3.40.50.720">
    <property type="entry name" value="NAD(P)-binding Rossmann-like Domain"/>
    <property type="match status" value="1"/>
</dbReference>
<dbReference type="Proteomes" id="UP000264006">
    <property type="component" value="Chromosome"/>
</dbReference>
<dbReference type="SUPFAM" id="SSF55347">
    <property type="entry name" value="Glyceraldehyde-3-phosphate dehydrogenase-like, C-terminal domain"/>
    <property type="match status" value="1"/>
</dbReference>
<dbReference type="PANTHER" id="PTHR22604:SF105">
    <property type="entry name" value="TRANS-1,2-DIHYDROBENZENE-1,2-DIOL DEHYDROGENASE"/>
    <property type="match status" value="1"/>
</dbReference>
<dbReference type="PANTHER" id="PTHR22604">
    <property type="entry name" value="OXIDOREDUCTASES"/>
    <property type="match status" value="1"/>
</dbReference>
<dbReference type="Pfam" id="PF01408">
    <property type="entry name" value="GFO_IDH_MocA"/>
    <property type="match status" value="1"/>
</dbReference>
<dbReference type="InterPro" id="IPR036291">
    <property type="entry name" value="NAD(P)-bd_dom_sf"/>
</dbReference>
<dbReference type="EMBL" id="CP031165">
    <property type="protein sequence ID" value="AXV08175.1"/>
    <property type="molecule type" value="Genomic_DNA"/>
</dbReference>
<protein>
    <submittedName>
        <fullName evidence="5">Putative oxidoreductase</fullName>
    </submittedName>
</protein>
<organism evidence="5 6">
    <name type="scientific">Euzebya pacifica</name>
    <dbReference type="NCBI Taxonomy" id="1608957"/>
    <lineage>
        <taxon>Bacteria</taxon>
        <taxon>Bacillati</taxon>
        <taxon>Actinomycetota</taxon>
        <taxon>Nitriliruptoria</taxon>
        <taxon>Euzebyales</taxon>
    </lineage>
</organism>
<evidence type="ECO:0000256" key="1">
    <source>
        <dbReference type="ARBA" id="ARBA00010928"/>
    </source>
</evidence>
<evidence type="ECO:0000313" key="5">
    <source>
        <dbReference type="EMBL" id="AXV08175.1"/>
    </source>
</evidence>
<accession>A0A346Y128</accession>
<dbReference type="Gene3D" id="3.30.360.10">
    <property type="entry name" value="Dihydrodipicolinate Reductase, domain 2"/>
    <property type="match status" value="1"/>
</dbReference>
<evidence type="ECO:0000259" key="3">
    <source>
        <dbReference type="Pfam" id="PF01408"/>
    </source>
</evidence>
<comment type="similarity">
    <text evidence="1">Belongs to the Gfo/Idh/MocA family.</text>
</comment>
<proteinExistence type="inferred from homology"/>
<sequence length="338" mass="35618">MIEGDATIPQPDTIGRVTRWVPSAIMLRWGILGVNTTAEESVGPAMRSVGHDLAVVSAETLTAAQQFAATQGVRRARRDHAEVLVSRDVDAVFVALPTSEREHWVTEALHAGKHVLCLKPLSIDADGAARMAAAAASGAGLTLMEALPLRFHPRTAALLELVRSGGIGAVRLVSATSAYPMTDADSYHADPSRGGGALLDVGADLVSLIRWVLGEEPDVVRAVTRRWASGADATTSAVMGFPSGATAALHASFDSARHSTLEIVGSDGTLRMPRPFTAGPGDQAALLRSDEVIGTWRADPWERLLEAFEHATQGIRPPIDVEDAVATAHVIDWIAASG</sequence>
<dbReference type="InterPro" id="IPR055170">
    <property type="entry name" value="GFO_IDH_MocA-like_dom"/>
</dbReference>
<dbReference type="AlphaFoldDB" id="A0A346Y128"/>
<dbReference type="KEGG" id="euz:DVS28_a3502"/>
<reference evidence="5 6" key="1">
    <citation type="submission" date="2018-09" db="EMBL/GenBank/DDBJ databases">
        <title>Complete genome sequence of Euzebya sp. DY32-46 isolated from seawater of Pacific Ocean.</title>
        <authorList>
            <person name="Xu L."/>
            <person name="Wu Y.-H."/>
            <person name="Xu X.-W."/>
        </authorList>
    </citation>
    <scope>NUCLEOTIDE SEQUENCE [LARGE SCALE GENOMIC DNA]</scope>
    <source>
        <strain evidence="5 6">DY32-46</strain>
    </source>
</reference>
<dbReference type="InterPro" id="IPR050984">
    <property type="entry name" value="Gfo/Idh/MocA_domain"/>
</dbReference>
<feature type="domain" description="Gfo/Idh/MocA-like oxidoreductase N-terminal" evidence="3">
    <location>
        <begin position="27"/>
        <end position="137"/>
    </location>
</feature>
<dbReference type="GO" id="GO:0000166">
    <property type="term" value="F:nucleotide binding"/>
    <property type="evidence" value="ECO:0007669"/>
    <property type="project" value="InterPro"/>
</dbReference>
<name>A0A346Y128_9ACTN</name>
<dbReference type="Pfam" id="PF22725">
    <property type="entry name" value="GFO_IDH_MocA_C3"/>
    <property type="match status" value="1"/>
</dbReference>
<keyword evidence="2" id="KW-0560">Oxidoreductase</keyword>
<evidence type="ECO:0000313" key="6">
    <source>
        <dbReference type="Proteomes" id="UP000264006"/>
    </source>
</evidence>